<dbReference type="GO" id="GO:0009307">
    <property type="term" value="P:DNA restriction-modification system"/>
    <property type="evidence" value="ECO:0007669"/>
    <property type="project" value="UniProtKB-KW"/>
</dbReference>
<accession>A0A1G5XTF7</accession>
<evidence type="ECO:0000259" key="4">
    <source>
        <dbReference type="Pfam" id="PF01420"/>
    </source>
</evidence>
<dbReference type="PANTHER" id="PTHR30408">
    <property type="entry name" value="TYPE-1 RESTRICTION ENZYME ECOKI SPECIFICITY PROTEIN"/>
    <property type="match status" value="1"/>
</dbReference>
<protein>
    <submittedName>
        <fullName evidence="5">Type I restriction enzyme, S subunit</fullName>
    </submittedName>
</protein>
<organism evidence="5 6">
    <name type="scientific">Methanobrevibacter millerae</name>
    <dbReference type="NCBI Taxonomy" id="230361"/>
    <lineage>
        <taxon>Archaea</taxon>
        <taxon>Methanobacteriati</taxon>
        <taxon>Methanobacteriota</taxon>
        <taxon>Methanomada group</taxon>
        <taxon>Methanobacteria</taxon>
        <taxon>Methanobacteriales</taxon>
        <taxon>Methanobacteriaceae</taxon>
        <taxon>Methanobrevibacter</taxon>
    </lineage>
</organism>
<evidence type="ECO:0000256" key="3">
    <source>
        <dbReference type="ARBA" id="ARBA00023125"/>
    </source>
</evidence>
<dbReference type="RefSeq" id="WP_262492231.1">
    <property type="nucleotide sequence ID" value="NZ_FMXB01000047.1"/>
</dbReference>
<evidence type="ECO:0000256" key="1">
    <source>
        <dbReference type="ARBA" id="ARBA00010923"/>
    </source>
</evidence>
<dbReference type="SUPFAM" id="SSF116734">
    <property type="entry name" value="DNA methylase specificity domain"/>
    <property type="match status" value="2"/>
</dbReference>
<evidence type="ECO:0000313" key="5">
    <source>
        <dbReference type="EMBL" id="SDA73721.1"/>
    </source>
</evidence>
<evidence type="ECO:0000313" key="6">
    <source>
        <dbReference type="Proteomes" id="UP000323439"/>
    </source>
</evidence>
<dbReference type="InterPro" id="IPR044946">
    <property type="entry name" value="Restrct_endonuc_typeI_TRD_sf"/>
</dbReference>
<dbReference type="EMBL" id="FMXB01000047">
    <property type="protein sequence ID" value="SDA73721.1"/>
    <property type="molecule type" value="Genomic_DNA"/>
</dbReference>
<dbReference type="PANTHER" id="PTHR30408:SF13">
    <property type="entry name" value="TYPE I RESTRICTION ENZYME HINDI SPECIFICITY SUBUNIT"/>
    <property type="match status" value="1"/>
</dbReference>
<comment type="similarity">
    <text evidence="1">Belongs to the type-I restriction system S methylase family.</text>
</comment>
<feature type="domain" description="Type I restriction modification DNA specificity" evidence="4">
    <location>
        <begin position="6"/>
        <end position="63"/>
    </location>
</feature>
<dbReference type="Gene3D" id="3.90.220.20">
    <property type="entry name" value="DNA methylase specificity domains"/>
    <property type="match status" value="2"/>
</dbReference>
<dbReference type="InterPro" id="IPR052021">
    <property type="entry name" value="Type-I_RS_S_subunit"/>
</dbReference>
<proteinExistence type="inferred from homology"/>
<dbReference type="GO" id="GO:0003677">
    <property type="term" value="F:DNA binding"/>
    <property type="evidence" value="ECO:0007669"/>
    <property type="project" value="UniProtKB-KW"/>
</dbReference>
<name>A0A1G5XTF7_9EURY</name>
<reference evidence="5 6" key="1">
    <citation type="submission" date="2016-10" db="EMBL/GenBank/DDBJ databases">
        <authorList>
            <person name="Varghese N."/>
            <person name="Submissions S."/>
        </authorList>
    </citation>
    <scope>NUCLEOTIDE SEQUENCE [LARGE SCALE GENOMIC DNA]</scope>
    <source>
        <strain evidence="5 6">DSM 16643</strain>
    </source>
</reference>
<keyword evidence="6" id="KW-1185">Reference proteome</keyword>
<dbReference type="Pfam" id="PF01420">
    <property type="entry name" value="Methylase_S"/>
    <property type="match status" value="1"/>
</dbReference>
<keyword evidence="2" id="KW-0680">Restriction system</keyword>
<dbReference type="InterPro" id="IPR000055">
    <property type="entry name" value="Restrct_endonuc_typeI_TRD"/>
</dbReference>
<dbReference type="AlphaFoldDB" id="A0A1G5XTF7"/>
<dbReference type="Proteomes" id="UP000323439">
    <property type="component" value="Unassembled WGS sequence"/>
</dbReference>
<evidence type="ECO:0000256" key="2">
    <source>
        <dbReference type="ARBA" id="ARBA00022747"/>
    </source>
</evidence>
<keyword evidence="3" id="KW-0238">DNA-binding</keyword>
<gene>
    <name evidence="5" type="ORF">SAMN02910315_02466</name>
</gene>
<feature type="non-terminal residue" evidence="5">
    <location>
        <position position="287"/>
    </location>
</feature>
<sequence length="287" mass="33620">MSLIDFSRYNEGTSIPSLRTETLYRLDFPIPNLEYQKERLKIINILSTIDDKIETNIRINKNLTSQIEALYYSMFVYYDDFPKKSLEECEIGLIPKEWNLKTLGEVTTQIKEKVGKNNYKVFSAVNTGNLILSEEYFDKQVFSKSIEKYIVVKQKEFAYNPARINIGSIGRNDFDYDGCVSPVYVAFKVEEGYENFMNMFIKSKRFNQWVITLSSGSVRQTLNYKDFSIIKIAYPPKDLINKFNNIYDTYYDVINYNKSMINNLERIRDLLLPKLMSGEIDVSEINC</sequence>